<dbReference type="GO" id="GO:0000407">
    <property type="term" value="C:phagophore assembly site"/>
    <property type="evidence" value="ECO:0007669"/>
    <property type="project" value="TreeGrafter"/>
</dbReference>
<feature type="region of interest" description="Disordered" evidence="2">
    <location>
        <begin position="97"/>
        <end position="120"/>
    </location>
</feature>
<dbReference type="GO" id="GO:0030674">
    <property type="term" value="F:protein-macromolecule adaptor activity"/>
    <property type="evidence" value="ECO:0007669"/>
    <property type="project" value="TreeGrafter"/>
</dbReference>
<dbReference type="AlphaFoldDB" id="A0A9W7EEM8"/>
<name>A0A9W7EEM8_9STRA</name>
<feature type="region of interest" description="Disordered" evidence="2">
    <location>
        <begin position="557"/>
        <end position="576"/>
    </location>
</feature>
<comment type="caution">
    <text evidence="3">The sequence shown here is derived from an EMBL/GenBank/DDBJ whole genome shotgun (WGS) entry which is preliminary data.</text>
</comment>
<dbReference type="InterPro" id="IPR007243">
    <property type="entry name" value="Atg6/Beclin"/>
</dbReference>
<feature type="compositionally biased region" description="Low complexity" evidence="2">
    <location>
        <begin position="53"/>
        <end position="68"/>
    </location>
</feature>
<accession>A0A9W7EEM8</accession>
<organism evidence="3 4">
    <name type="scientific">Triparma strigata</name>
    <dbReference type="NCBI Taxonomy" id="1606541"/>
    <lineage>
        <taxon>Eukaryota</taxon>
        <taxon>Sar</taxon>
        <taxon>Stramenopiles</taxon>
        <taxon>Ochrophyta</taxon>
        <taxon>Bolidophyceae</taxon>
        <taxon>Parmales</taxon>
        <taxon>Triparmaceae</taxon>
        <taxon>Triparma</taxon>
    </lineage>
</organism>
<feature type="compositionally biased region" description="Basic and acidic residues" evidence="2">
    <location>
        <begin position="611"/>
        <end position="620"/>
    </location>
</feature>
<proteinExistence type="predicted"/>
<feature type="region of interest" description="Disordered" evidence="2">
    <location>
        <begin position="1"/>
        <end position="68"/>
    </location>
</feature>
<evidence type="ECO:0000256" key="2">
    <source>
        <dbReference type="SAM" id="MobiDB-lite"/>
    </source>
</evidence>
<gene>
    <name evidence="3" type="ORF">TrST_g4318</name>
</gene>
<keyword evidence="4" id="KW-1185">Reference proteome</keyword>
<dbReference type="GO" id="GO:0000423">
    <property type="term" value="P:mitophagy"/>
    <property type="evidence" value="ECO:0007669"/>
    <property type="project" value="TreeGrafter"/>
</dbReference>
<feature type="coiled-coil region" evidence="1">
    <location>
        <begin position="463"/>
        <end position="550"/>
    </location>
</feature>
<feature type="compositionally biased region" description="Basic and acidic residues" evidence="2">
    <location>
        <begin position="697"/>
        <end position="716"/>
    </location>
</feature>
<feature type="coiled-coil region" evidence="1">
    <location>
        <begin position="398"/>
        <end position="425"/>
    </location>
</feature>
<evidence type="ECO:0000313" key="4">
    <source>
        <dbReference type="Proteomes" id="UP001165085"/>
    </source>
</evidence>
<feature type="compositionally biased region" description="Low complexity" evidence="2">
    <location>
        <begin position="101"/>
        <end position="112"/>
    </location>
</feature>
<dbReference type="GO" id="GO:0006995">
    <property type="term" value="P:cellular response to nitrogen starvation"/>
    <property type="evidence" value="ECO:0007669"/>
    <property type="project" value="TreeGrafter"/>
</dbReference>
<protein>
    <submittedName>
        <fullName evidence="3">Uncharacterized protein</fullName>
    </submittedName>
</protein>
<keyword evidence="1" id="KW-0175">Coiled coil</keyword>
<sequence length="978" mass="111422">MPQNPFLDLNANVSSPQINNSSYRPGRQAAKQRMDRSESMGQLGRRTKQSRTSSISSPSISYADDDASMASTSTMSSYKTIPNSGADGVPKIHAKTYRTRSQSSMSSHHNSSTDPTGNAGIMHQKEVILNRVNDMTQEYTDPPPIDPLTADPSELPPPKHDETAELRTNIGFAIEHAMSLQQMNEAEKGSLNSLLDWFFELRTLEQEKADEFNNDEGQMFKEDNTGLIMEAAETVSFLRNNKKTVDNVAVTLKKIIADIHKIHEDTTKAVTNELNTKVRMKDIDISQMKRALFDAELSVNKLEKINSNMDKRMRSTDMRVQTMEDSKHKNESGWADLSRTFSEKIIHLEKLLAQESSKAKMMEQILRSGGLELQMELKNKENGGEQETDIDNEDREYTQKLLSQVNELADQLQAKNLEINALNRKNAADLAKLQSSVKITEARALEKSKLMLQEIDDFKKKFILEMNQEAAKKDEQMKEAAEKYEQQITRMRDMLKDAEQREKALEAKMKEKETNVKKTQMELKGALTEIEDLKKELDGKKDDETKLNAKIDQLESYRKTASQGKDELRDQYESEKAAIEEDWEKRLEAQAANFKKQLSKESDEIKKLRGQLDELRKNSEGSEAISREAQLASEKSAKEIADLKKQLNEMEERKNLAQTQAENQLKEAALEHETQLKQLQSEKDKLERQMGSGAEDALERQKELEERQSEAKRKLEGDLQAMKLEFMEGKTKMKELEKAKNDEIDELKARLASKGSASVEAMDALKNELDGMSKLLGKEKLKAKASLMMAKTQKHELQKQLDASEAQAQRSLGDNSALRRHLATTESNLKLAHTLLVDLSDEQEDFTDWPRLDKVIGILHEMEVGDRAKKLERSKRKIEKENKRKANMVMAMLRRSSGIGFGGARNDSITSKIWTKERKEQFVALAKRKSTMMQEGLTHDESWDKLNHGDSRNQNLNHGLHLYQLQSKCLRLSLLLLL</sequence>
<dbReference type="Proteomes" id="UP001165085">
    <property type="component" value="Unassembled WGS sequence"/>
</dbReference>
<dbReference type="GO" id="GO:0000045">
    <property type="term" value="P:autophagosome assembly"/>
    <property type="evidence" value="ECO:0007669"/>
    <property type="project" value="TreeGrafter"/>
</dbReference>
<feature type="region of interest" description="Disordered" evidence="2">
    <location>
        <begin position="651"/>
        <end position="716"/>
    </location>
</feature>
<dbReference type="PANTHER" id="PTHR12768:SF4">
    <property type="entry name" value="BECLIN-1"/>
    <property type="match status" value="1"/>
</dbReference>
<feature type="region of interest" description="Disordered" evidence="2">
    <location>
        <begin position="611"/>
        <end position="637"/>
    </location>
</feature>
<evidence type="ECO:0000256" key="1">
    <source>
        <dbReference type="SAM" id="Coils"/>
    </source>
</evidence>
<feature type="compositionally biased region" description="Basic and acidic residues" evidence="2">
    <location>
        <begin position="664"/>
        <end position="688"/>
    </location>
</feature>
<dbReference type="GO" id="GO:0043548">
    <property type="term" value="F:phosphatidylinositol 3-kinase binding"/>
    <property type="evidence" value="ECO:0007669"/>
    <property type="project" value="TreeGrafter"/>
</dbReference>
<dbReference type="GO" id="GO:0045324">
    <property type="term" value="P:late endosome to vacuole transport"/>
    <property type="evidence" value="ECO:0007669"/>
    <property type="project" value="TreeGrafter"/>
</dbReference>
<dbReference type="GO" id="GO:0034272">
    <property type="term" value="C:phosphatidylinositol 3-kinase complex, class III, type II"/>
    <property type="evidence" value="ECO:0007669"/>
    <property type="project" value="TreeGrafter"/>
</dbReference>
<feature type="compositionally biased region" description="Polar residues" evidence="2">
    <location>
        <begin position="11"/>
        <end position="23"/>
    </location>
</feature>
<dbReference type="GO" id="GO:0034271">
    <property type="term" value="C:phosphatidylinositol 3-kinase complex, class III, type I"/>
    <property type="evidence" value="ECO:0007669"/>
    <property type="project" value="TreeGrafter"/>
</dbReference>
<dbReference type="PANTHER" id="PTHR12768">
    <property type="entry name" value="BECLIN 1"/>
    <property type="match status" value="1"/>
</dbReference>
<reference evidence="4" key="1">
    <citation type="journal article" date="2023" name="Commun. Biol.">
        <title>Genome analysis of Parmales, the sister group of diatoms, reveals the evolutionary specialization of diatoms from phago-mixotrophs to photoautotrophs.</title>
        <authorList>
            <person name="Ban H."/>
            <person name="Sato S."/>
            <person name="Yoshikawa S."/>
            <person name="Yamada K."/>
            <person name="Nakamura Y."/>
            <person name="Ichinomiya M."/>
            <person name="Sato N."/>
            <person name="Blanc-Mathieu R."/>
            <person name="Endo H."/>
            <person name="Kuwata A."/>
            <person name="Ogata H."/>
        </authorList>
    </citation>
    <scope>NUCLEOTIDE SEQUENCE [LARGE SCALE GENOMIC DNA]</scope>
    <source>
        <strain evidence="4">NIES 3701</strain>
    </source>
</reference>
<evidence type="ECO:0000313" key="3">
    <source>
        <dbReference type="EMBL" id="GMH75230.1"/>
    </source>
</evidence>
<dbReference type="EMBL" id="BRXY01000187">
    <property type="protein sequence ID" value="GMH75230.1"/>
    <property type="molecule type" value="Genomic_DNA"/>
</dbReference>